<comment type="caution">
    <text evidence="5">The sequence shown here is derived from an EMBL/GenBank/DDBJ whole genome shotgun (WGS) entry which is preliminary data.</text>
</comment>
<proteinExistence type="inferred from homology"/>
<reference evidence="5 6" key="1">
    <citation type="journal article" date="2016" name="Front. Microbiol.">
        <title>Genomic Resource of Rice Seed Associated Bacteria.</title>
        <authorList>
            <person name="Midha S."/>
            <person name="Bansal K."/>
            <person name="Sharma S."/>
            <person name="Kumar N."/>
            <person name="Patil P.P."/>
            <person name="Chaudhry V."/>
            <person name="Patil P.B."/>
        </authorList>
    </citation>
    <scope>NUCLEOTIDE SEQUENCE [LARGE SCALE GENOMIC DNA]</scope>
    <source>
        <strain evidence="5 6">NS226</strain>
    </source>
</reference>
<accession>A0A147DBI3</accession>
<dbReference type="PIRSF" id="PIRSF003170">
    <property type="entry name" value="Pet18p"/>
    <property type="match status" value="1"/>
</dbReference>
<dbReference type="EC" id="3.5.99.2" evidence="1"/>
<evidence type="ECO:0000313" key="5">
    <source>
        <dbReference type="EMBL" id="KTQ98704.1"/>
    </source>
</evidence>
<dbReference type="InterPro" id="IPR016084">
    <property type="entry name" value="Haem_Oase-like_multi-hlx"/>
</dbReference>
<comment type="pathway">
    <text evidence="1">Cofactor biosynthesis; thiamine diphosphate biosynthesis.</text>
</comment>
<feature type="binding site" evidence="3">
    <location>
        <position position="102"/>
    </location>
    <ligand>
        <name>substrate</name>
    </ligand>
</feature>
<keyword evidence="1" id="KW-0784">Thiamine biosynthesis</keyword>
<evidence type="ECO:0000256" key="3">
    <source>
        <dbReference type="PIRSR" id="PIRSR003170-2"/>
    </source>
</evidence>
<gene>
    <name evidence="5" type="ORF">NS226_00395</name>
</gene>
<dbReference type="PATRIC" id="fig|401562.3.peg.90"/>
<dbReference type="SUPFAM" id="SSF48613">
    <property type="entry name" value="Heme oxygenase-like"/>
    <property type="match status" value="1"/>
</dbReference>
<feature type="active site" description="Proton donor" evidence="2">
    <location>
        <position position="221"/>
    </location>
</feature>
<comment type="catalytic activity">
    <reaction evidence="1">
        <text>thiamine + H2O = 5-(2-hydroxyethyl)-4-methylthiazole + 4-amino-5-hydroxymethyl-2-methylpyrimidine + H(+)</text>
        <dbReference type="Rhea" id="RHEA:17509"/>
        <dbReference type="ChEBI" id="CHEBI:15377"/>
        <dbReference type="ChEBI" id="CHEBI:15378"/>
        <dbReference type="ChEBI" id="CHEBI:16892"/>
        <dbReference type="ChEBI" id="CHEBI:17957"/>
        <dbReference type="ChEBI" id="CHEBI:18385"/>
        <dbReference type="EC" id="3.5.99.2"/>
    </reaction>
</comment>
<protein>
    <recommendedName>
        <fullName evidence="1">Aminopyrimidine aminohydrolase</fullName>
        <ecNumber evidence="1">3.5.99.2</ecNumber>
    </recommendedName>
</protein>
<dbReference type="Pfam" id="PF03070">
    <property type="entry name" value="TENA_THI-4"/>
    <property type="match status" value="1"/>
</dbReference>
<dbReference type="GO" id="GO:0005829">
    <property type="term" value="C:cytosol"/>
    <property type="evidence" value="ECO:0007669"/>
    <property type="project" value="TreeGrafter"/>
</dbReference>
<dbReference type="PANTHER" id="PTHR43198">
    <property type="entry name" value="BIFUNCTIONAL TH2 PROTEIN"/>
    <property type="match status" value="1"/>
</dbReference>
<feature type="binding site" evidence="3">
    <location>
        <position position="64"/>
    </location>
    <ligand>
        <name>substrate</name>
    </ligand>
</feature>
<dbReference type="GO" id="GO:0009228">
    <property type="term" value="P:thiamine biosynthetic process"/>
    <property type="evidence" value="ECO:0007669"/>
    <property type="project" value="UniProtKB-KW"/>
</dbReference>
<dbReference type="CDD" id="cd19358">
    <property type="entry name" value="TenA_E_Spr0628-like"/>
    <property type="match status" value="1"/>
</dbReference>
<dbReference type="Gene3D" id="1.20.910.10">
    <property type="entry name" value="Heme oxygenase-like"/>
    <property type="match status" value="1"/>
</dbReference>
<organism evidence="5 6">
    <name type="scientific">Aureimonas ureilytica</name>
    <dbReference type="NCBI Taxonomy" id="401562"/>
    <lineage>
        <taxon>Bacteria</taxon>
        <taxon>Pseudomonadati</taxon>
        <taxon>Pseudomonadota</taxon>
        <taxon>Alphaproteobacteria</taxon>
        <taxon>Hyphomicrobiales</taxon>
        <taxon>Aurantimonadaceae</taxon>
        <taxon>Aureimonas</taxon>
    </lineage>
</organism>
<evidence type="ECO:0000256" key="2">
    <source>
        <dbReference type="PIRSR" id="PIRSR003170-1"/>
    </source>
</evidence>
<dbReference type="AlphaFoldDB" id="A0A147DBI3"/>
<dbReference type="InterPro" id="IPR050967">
    <property type="entry name" value="Thiamine_Salvage_TenA"/>
</dbReference>
<evidence type="ECO:0000313" key="6">
    <source>
        <dbReference type="Proteomes" id="UP000078272"/>
    </source>
</evidence>
<dbReference type="InterPro" id="IPR026285">
    <property type="entry name" value="TenA_E"/>
</dbReference>
<comment type="catalytic activity">
    <reaction evidence="1">
        <text>4-amino-5-aminomethyl-2-methylpyrimidine + H2O = 4-amino-5-hydroxymethyl-2-methylpyrimidine + NH4(+)</text>
        <dbReference type="Rhea" id="RHEA:31799"/>
        <dbReference type="ChEBI" id="CHEBI:15377"/>
        <dbReference type="ChEBI" id="CHEBI:16892"/>
        <dbReference type="ChEBI" id="CHEBI:28938"/>
        <dbReference type="ChEBI" id="CHEBI:63416"/>
        <dbReference type="EC" id="3.5.99.2"/>
    </reaction>
</comment>
<feature type="binding site" evidence="3">
    <location>
        <position position="156"/>
    </location>
    <ligand>
        <name>substrate</name>
    </ligand>
</feature>
<feature type="domain" description="Thiaminase-2/PQQC" evidence="4">
    <location>
        <begin position="29"/>
        <end position="230"/>
    </location>
</feature>
<sequence length="234" mass="26176">MSAGAPEPQGVTEPASITEHERFSERLRAAAEPDWTAAVTHRFTRELMSGTLAPDVMARYLVQDHRFLDPFLMLLGAAMATSDRFESRLQLARFAGLVAGEENTYFERAFEALGVSPAEREATPDTAATSGFQAIMLEAVERRSYAAALSVLTVAEWLYLDWASRAPQPLPGDFVHREWITLHDNPGFRDFVAFLRSELDRVGPEHHALCENLFRRAVALERAFFEAAYRAEAS</sequence>
<comment type="function">
    <text evidence="1">Catalyzes an amino-pyrimidine hydrolysis reaction at the C5' of the pyrimidine moiety of thiamine compounds, a reaction that is part of a thiamine salvage pathway. Thus, catalyzes the conversion of 4-amino-5-aminomethyl-2-methylpyrimidine to 4-amino-5-hydroxymethyl-2-methylpyrimidine (HMP).</text>
</comment>
<evidence type="ECO:0000259" key="4">
    <source>
        <dbReference type="Pfam" id="PF03070"/>
    </source>
</evidence>
<dbReference type="UniPathway" id="UPA00060"/>
<dbReference type="RefSeq" id="WP_244496215.1">
    <property type="nucleotide sequence ID" value="NZ_LDPZ01000001.1"/>
</dbReference>
<keyword evidence="1" id="KW-0378">Hydrolase</keyword>
<dbReference type="GO" id="GO:0050334">
    <property type="term" value="F:thiaminase activity"/>
    <property type="evidence" value="ECO:0007669"/>
    <property type="project" value="UniProtKB-UniRule"/>
</dbReference>
<dbReference type="STRING" id="401562.NS365_01700"/>
<comment type="similarity">
    <text evidence="1">Belongs to the TenA family.</text>
</comment>
<dbReference type="GO" id="GO:0009229">
    <property type="term" value="P:thiamine diphosphate biosynthetic process"/>
    <property type="evidence" value="ECO:0007669"/>
    <property type="project" value="UniProtKB-UniPathway"/>
</dbReference>
<name>A0A147DBI3_9HYPH</name>
<dbReference type="InterPro" id="IPR004305">
    <property type="entry name" value="Thiaminase-2/PQQC"/>
</dbReference>
<dbReference type="EMBL" id="LDPZ01000001">
    <property type="protein sequence ID" value="KTQ98704.1"/>
    <property type="molecule type" value="Genomic_DNA"/>
</dbReference>
<dbReference type="PANTHER" id="PTHR43198:SF2">
    <property type="entry name" value="SI:CH1073-67J19.1-RELATED"/>
    <property type="match status" value="1"/>
</dbReference>
<evidence type="ECO:0000256" key="1">
    <source>
        <dbReference type="PIRNR" id="PIRNR003170"/>
    </source>
</evidence>
<dbReference type="Proteomes" id="UP000078272">
    <property type="component" value="Unassembled WGS sequence"/>
</dbReference>